<accession>A0ABQ1LJL2</accession>
<dbReference type="InterPro" id="IPR013324">
    <property type="entry name" value="RNA_pol_sigma_r3/r4-like"/>
</dbReference>
<dbReference type="Pfam" id="PF04542">
    <property type="entry name" value="Sigma70_r2"/>
    <property type="match status" value="1"/>
</dbReference>
<evidence type="ECO:0000313" key="7">
    <source>
        <dbReference type="EMBL" id="GGC23619.1"/>
    </source>
</evidence>
<keyword evidence="3" id="KW-0731">Sigma factor</keyword>
<dbReference type="NCBIfam" id="TIGR02937">
    <property type="entry name" value="sigma70-ECF"/>
    <property type="match status" value="1"/>
</dbReference>
<evidence type="ECO:0000256" key="2">
    <source>
        <dbReference type="ARBA" id="ARBA00023015"/>
    </source>
</evidence>
<dbReference type="PANTHER" id="PTHR43133">
    <property type="entry name" value="RNA POLYMERASE ECF-TYPE SIGMA FACTO"/>
    <property type="match status" value="1"/>
</dbReference>
<name>A0ABQ1LJL2_9SPHI</name>
<protein>
    <submittedName>
        <fullName evidence="7">DNA-directed RNA polymerase sigma-70 factor</fullName>
    </submittedName>
</protein>
<keyword evidence="2" id="KW-0805">Transcription regulation</keyword>
<evidence type="ECO:0000256" key="4">
    <source>
        <dbReference type="ARBA" id="ARBA00023163"/>
    </source>
</evidence>
<gene>
    <name evidence="7" type="ORF">GCM10011386_14460</name>
</gene>
<reference evidence="8" key="1">
    <citation type="journal article" date="2019" name="Int. J. Syst. Evol. Microbiol.">
        <title>The Global Catalogue of Microorganisms (GCM) 10K type strain sequencing project: providing services to taxonomists for standard genome sequencing and annotation.</title>
        <authorList>
            <consortium name="The Broad Institute Genomics Platform"/>
            <consortium name="The Broad Institute Genome Sequencing Center for Infectious Disease"/>
            <person name="Wu L."/>
            <person name="Ma J."/>
        </authorList>
    </citation>
    <scope>NUCLEOTIDE SEQUENCE [LARGE SCALE GENOMIC DNA]</scope>
    <source>
        <strain evidence="8">CGMCC 1.15342</strain>
    </source>
</reference>
<dbReference type="InterPro" id="IPR007627">
    <property type="entry name" value="RNA_pol_sigma70_r2"/>
</dbReference>
<sequence length="193" mass="22952">MDSSAQEAKLFRFTEENYTTIFNTHWRKLYAIAYRRLHDAEVAKDMVQEVFVYCWQQREAICITTSAEAYLRTALQYQLVAHFRKLDINDRAFAYLYQRMVEVEEHMRDILTEQDLANTLNSEVEQMPDTMREIFRLRIRDYTVDEIAQSLNIAEKTVRNNISKGLHRLRKAVSKDFPEDFSAVCFVLYLLLT</sequence>
<dbReference type="GO" id="GO:0000428">
    <property type="term" value="C:DNA-directed RNA polymerase complex"/>
    <property type="evidence" value="ECO:0007669"/>
    <property type="project" value="UniProtKB-KW"/>
</dbReference>
<evidence type="ECO:0000256" key="3">
    <source>
        <dbReference type="ARBA" id="ARBA00023082"/>
    </source>
</evidence>
<keyword evidence="8" id="KW-1185">Reference proteome</keyword>
<dbReference type="Pfam" id="PF08281">
    <property type="entry name" value="Sigma70_r4_2"/>
    <property type="match status" value="1"/>
</dbReference>
<dbReference type="Gene3D" id="1.10.10.10">
    <property type="entry name" value="Winged helix-like DNA-binding domain superfamily/Winged helix DNA-binding domain"/>
    <property type="match status" value="1"/>
</dbReference>
<dbReference type="EMBL" id="BMIK01000003">
    <property type="protein sequence ID" value="GGC23619.1"/>
    <property type="molecule type" value="Genomic_DNA"/>
</dbReference>
<dbReference type="Gene3D" id="1.10.1740.10">
    <property type="match status" value="1"/>
</dbReference>
<dbReference type="InterPro" id="IPR014284">
    <property type="entry name" value="RNA_pol_sigma-70_dom"/>
</dbReference>
<dbReference type="InterPro" id="IPR013325">
    <property type="entry name" value="RNA_pol_sigma_r2"/>
</dbReference>
<feature type="domain" description="RNA polymerase sigma factor 70 region 4 type 2" evidence="6">
    <location>
        <begin position="124"/>
        <end position="168"/>
    </location>
</feature>
<evidence type="ECO:0000259" key="5">
    <source>
        <dbReference type="Pfam" id="PF04542"/>
    </source>
</evidence>
<dbReference type="InterPro" id="IPR036388">
    <property type="entry name" value="WH-like_DNA-bd_sf"/>
</dbReference>
<organism evidence="7 8">
    <name type="scientific">Parapedobacter defluvii</name>
    <dbReference type="NCBI Taxonomy" id="2045106"/>
    <lineage>
        <taxon>Bacteria</taxon>
        <taxon>Pseudomonadati</taxon>
        <taxon>Bacteroidota</taxon>
        <taxon>Sphingobacteriia</taxon>
        <taxon>Sphingobacteriales</taxon>
        <taxon>Sphingobacteriaceae</taxon>
        <taxon>Parapedobacter</taxon>
    </lineage>
</organism>
<keyword evidence="7" id="KW-0240">DNA-directed RNA polymerase</keyword>
<evidence type="ECO:0000259" key="6">
    <source>
        <dbReference type="Pfam" id="PF08281"/>
    </source>
</evidence>
<dbReference type="SUPFAM" id="SSF88659">
    <property type="entry name" value="Sigma3 and sigma4 domains of RNA polymerase sigma factors"/>
    <property type="match status" value="1"/>
</dbReference>
<dbReference type="InterPro" id="IPR013249">
    <property type="entry name" value="RNA_pol_sigma70_r4_t2"/>
</dbReference>
<evidence type="ECO:0000313" key="8">
    <source>
        <dbReference type="Proteomes" id="UP000597338"/>
    </source>
</evidence>
<dbReference type="RefSeq" id="WP_188749022.1">
    <property type="nucleotide sequence ID" value="NZ_BMIK01000003.1"/>
</dbReference>
<comment type="caution">
    <text evidence="7">The sequence shown here is derived from an EMBL/GenBank/DDBJ whole genome shotgun (WGS) entry which is preliminary data.</text>
</comment>
<dbReference type="PANTHER" id="PTHR43133:SF46">
    <property type="entry name" value="RNA POLYMERASE SIGMA-70 FACTOR ECF SUBFAMILY"/>
    <property type="match status" value="1"/>
</dbReference>
<proteinExistence type="inferred from homology"/>
<comment type="similarity">
    <text evidence="1">Belongs to the sigma-70 factor family. ECF subfamily.</text>
</comment>
<feature type="domain" description="RNA polymerase sigma-70 region 2" evidence="5">
    <location>
        <begin position="22"/>
        <end position="86"/>
    </location>
</feature>
<evidence type="ECO:0000256" key="1">
    <source>
        <dbReference type="ARBA" id="ARBA00010641"/>
    </source>
</evidence>
<dbReference type="InterPro" id="IPR039425">
    <property type="entry name" value="RNA_pol_sigma-70-like"/>
</dbReference>
<keyword evidence="4" id="KW-0804">Transcription</keyword>
<dbReference type="SUPFAM" id="SSF88946">
    <property type="entry name" value="Sigma2 domain of RNA polymerase sigma factors"/>
    <property type="match status" value="1"/>
</dbReference>
<dbReference type="Proteomes" id="UP000597338">
    <property type="component" value="Unassembled WGS sequence"/>
</dbReference>